<evidence type="ECO:0000313" key="2">
    <source>
        <dbReference type="EMBL" id="RXJ49845.1"/>
    </source>
</evidence>
<dbReference type="OrthoDB" id="9795599at2"/>
<dbReference type="Pfam" id="PF02641">
    <property type="entry name" value="DUF190"/>
    <property type="match status" value="1"/>
</dbReference>
<dbReference type="EMBL" id="SDDZ01000005">
    <property type="protein sequence ID" value="RXJ49845.1"/>
    <property type="molecule type" value="Genomic_DNA"/>
</dbReference>
<gene>
    <name evidence="2" type="ORF">ESZ48_10360</name>
</gene>
<dbReference type="RefSeq" id="WP_129017367.1">
    <property type="nucleotide sequence ID" value="NZ_SDDZ01000005.1"/>
</dbReference>
<organism evidence="2 3">
    <name type="scientific">Gelidibacter gilvus</name>
    <dbReference type="NCBI Taxonomy" id="59602"/>
    <lineage>
        <taxon>Bacteria</taxon>
        <taxon>Pseudomonadati</taxon>
        <taxon>Bacteroidota</taxon>
        <taxon>Flavobacteriia</taxon>
        <taxon>Flavobacteriales</taxon>
        <taxon>Flavobacteriaceae</taxon>
        <taxon>Gelidibacter</taxon>
    </lineage>
</organism>
<dbReference type="AlphaFoldDB" id="A0A4Q0XGI5"/>
<keyword evidence="3" id="KW-1185">Reference proteome</keyword>
<name>A0A4Q0XGI5_9FLAO</name>
<dbReference type="InterPro" id="IPR015867">
    <property type="entry name" value="N-reg_PII/ATP_PRibTrfase_C"/>
</dbReference>
<evidence type="ECO:0000256" key="1">
    <source>
        <dbReference type="ARBA" id="ARBA00010554"/>
    </source>
</evidence>
<protein>
    <submittedName>
        <fullName evidence="2">DUF190 domain-containing protein</fullName>
    </submittedName>
</protein>
<dbReference type="InterPro" id="IPR003793">
    <property type="entry name" value="UPF0166"/>
</dbReference>
<evidence type="ECO:0000313" key="3">
    <source>
        <dbReference type="Proteomes" id="UP000289792"/>
    </source>
</evidence>
<reference evidence="2 3" key="1">
    <citation type="submission" date="2019-01" db="EMBL/GenBank/DDBJ databases">
        <title>Genome sequence of the Antarctic species Gelidibacter gilvus ACAM 158(T).</title>
        <authorList>
            <person name="Bowman J.P."/>
        </authorList>
    </citation>
    <scope>NUCLEOTIDE SEQUENCE [LARGE SCALE GENOMIC DNA]</scope>
    <source>
        <strain evidence="2 3">IC158</strain>
    </source>
</reference>
<dbReference type="SUPFAM" id="SSF54913">
    <property type="entry name" value="GlnB-like"/>
    <property type="match status" value="1"/>
</dbReference>
<comment type="caution">
    <text evidence="2">The sequence shown here is derived from an EMBL/GenBank/DDBJ whole genome shotgun (WGS) entry which is preliminary data.</text>
</comment>
<sequence length="99" mass="11341">MLQAQIFIDKDELKGVKPLHEFIMNLLIDNGIAGATSVMGYSGFGRHHRLKQPSRLFSFDEASMLITFVDSEEKVKTTLSVLREQYRGGFIITHRVDLW</sequence>
<proteinExistence type="inferred from homology"/>
<dbReference type="InterPro" id="IPR011322">
    <property type="entry name" value="N-reg_PII-like_a/b"/>
</dbReference>
<comment type="similarity">
    <text evidence="1">Belongs to the UPF0166 family.</text>
</comment>
<dbReference type="Gene3D" id="3.30.70.120">
    <property type="match status" value="1"/>
</dbReference>
<accession>A0A4Q0XGI5</accession>
<dbReference type="Proteomes" id="UP000289792">
    <property type="component" value="Unassembled WGS sequence"/>
</dbReference>